<proteinExistence type="inferred from homology"/>
<dbReference type="CDD" id="cd15797">
    <property type="entry name" value="PMEI"/>
    <property type="match status" value="1"/>
</dbReference>
<dbReference type="AlphaFoldDB" id="A0AAW2PFM7"/>
<dbReference type="Gene3D" id="1.20.140.40">
    <property type="entry name" value="Invertase/pectin methylesterase inhibitor family protein"/>
    <property type="match status" value="1"/>
</dbReference>
<dbReference type="SMART" id="SM00856">
    <property type="entry name" value="PMEI"/>
    <property type="match status" value="1"/>
</dbReference>
<dbReference type="EMBL" id="JACGWJ010000017">
    <property type="protein sequence ID" value="KAL0354950.1"/>
    <property type="molecule type" value="Genomic_DNA"/>
</dbReference>
<gene>
    <name evidence="5" type="ORF">Sradi_3941900</name>
</gene>
<reference evidence="5" key="1">
    <citation type="submission" date="2020-06" db="EMBL/GenBank/DDBJ databases">
        <authorList>
            <person name="Li T."/>
            <person name="Hu X."/>
            <person name="Zhang T."/>
            <person name="Song X."/>
            <person name="Zhang H."/>
            <person name="Dai N."/>
            <person name="Sheng W."/>
            <person name="Hou X."/>
            <person name="Wei L."/>
        </authorList>
    </citation>
    <scope>NUCLEOTIDE SEQUENCE</scope>
    <source>
        <strain evidence="5">G02</strain>
        <tissue evidence="5">Leaf</tissue>
    </source>
</reference>
<dbReference type="NCBIfam" id="TIGR01614">
    <property type="entry name" value="PME_inhib"/>
    <property type="match status" value="1"/>
</dbReference>
<name>A0AAW2PFM7_SESRA</name>
<dbReference type="GO" id="GO:0046910">
    <property type="term" value="F:pectinesterase inhibitor activity"/>
    <property type="evidence" value="ECO:0007669"/>
    <property type="project" value="InterPro"/>
</dbReference>
<comment type="similarity">
    <text evidence="3">Belongs to the PMEI family.</text>
</comment>
<dbReference type="InterPro" id="IPR034086">
    <property type="entry name" value="PMEI_plant"/>
</dbReference>
<reference evidence="5" key="2">
    <citation type="journal article" date="2024" name="Plant">
        <title>Genomic evolution and insights into agronomic trait innovations of Sesamum species.</title>
        <authorList>
            <person name="Miao H."/>
            <person name="Wang L."/>
            <person name="Qu L."/>
            <person name="Liu H."/>
            <person name="Sun Y."/>
            <person name="Le M."/>
            <person name="Wang Q."/>
            <person name="Wei S."/>
            <person name="Zheng Y."/>
            <person name="Lin W."/>
            <person name="Duan Y."/>
            <person name="Cao H."/>
            <person name="Xiong S."/>
            <person name="Wang X."/>
            <person name="Wei L."/>
            <person name="Li C."/>
            <person name="Ma Q."/>
            <person name="Ju M."/>
            <person name="Zhao R."/>
            <person name="Li G."/>
            <person name="Mu C."/>
            <person name="Tian Q."/>
            <person name="Mei H."/>
            <person name="Zhang T."/>
            <person name="Gao T."/>
            <person name="Zhang H."/>
        </authorList>
    </citation>
    <scope>NUCLEOTIDE SEQUENCE</scope>
    <source>
        <strain evidence="5">G02</strain>
    </source>
</reference>
<dbReference type="PANTHER" id="PTHR36710">
    <property type="entry name" value="PECTINESTERASE INHIBITOR-LIKE"/>
    <property type="match status" value="1"/>
</dbReference>
<feature type="domain" description="Pectinesterase inhibitor" evidence="4">
    <location>
        <begin position="16"/>
        <end position="159"/>
    </location>
</feature>
<organism evidence="5">
    <name type="scientific">Sesamum radiatum</name>
    <name type="common">Black benniseed</name>
    <dbReference type="NCBI Taxonomy" id="300843"/>
    <lineage>
        <taxon>Eukaryota</taxon>
        <taxon>Viridiplantae</taxon>
        <taxon>Streptophyta</taxon>
        <taxon>Embryophyta</taxon>
        <taxon>Tracheophyta</taxon>
        <taxon>Spermatophyta</taxon>
        <taxon>Magnoliopsida</taxon>
        <taxon>eudicotyledons</taxon>
        <taxon>Gunneridae</taxon>
        <taxon>Pentapetalae</taxon>
        <taxon>asterids</taxon>
        <taxon>lamiids</taxon>
        <taxon>Lamiales</taxon>
        <taxon>Pedaliaceae</taxon>
        <taxon>Sesamum</taxon>
    </lineage>
</organism>
<keyword evidence="1" id="KW-0732">Signal</keyword>
<evidence type="ECO:0000256" key="3">
    <source>
        <dbReference type="ARBA" id="ARBA00038471"/>
    </source>
</evidence>
<accession>A0AAW2PFM7</accession>
<evidence type="ECO:0000313" key="5">
    <source>
        <dbReference type="EMBL" id="KAL0354950.1"/>
    </source>
</evidence>
<sequence>MTVLFLSIPRSVGDGATQARIDDICRETDDFNYCRGVFNGHLPGDVVDVRGLTQIALRQTLIYASDTQILIRRLEASRNGSTELHNLLKICEVGYGIIVDEFGTASLDFAKGDYGSVVFEVEKCERYVTDCILVLAGRVPEMKVRNLQAKVLVRMSFVSSSELNGGRRHASPPIAI</sequence>
<protein>
    <recommendedName>
        <fullName evidence="4">Pectinesterase inhibitor domain-containing protein</fullName>
    </recommendedName>
</protein>
<dbReference type="SUPFAM" id="SSF101148">
    <property type="entry name" value="Plant invertase/pectin methylesterase inhibitor"/>
    <property type="match status" value="1"/>
</dbReference>
<keyword evidence="2" id="KW-1015">Disulfide bond</keyword>
<evidence type="ECO:0000256" key="1">
    <source>
        <dbReference type="ARBA" id="ARBA00022729"/>
    </source>
</evidence>
<dbReference type="InterPro" id="IPR052421">
    <property type="entry name" value="PCW_Enzyme_Inhibitor"/>
</dbReference>
<evidence type="ECO:0000256" key="2">
    <source>
        <dbReference type="ARBA" id="ARBA00023157"/>
    </source>
</evidence>
<dbReference type="InterPro" id="IPR035513">
    <property type="entry name" value="Invertase/methylesterase_inhib"/>
</dbReference>
<comment type="caution">
    <text evidence="5">The sequence shown here is derived from an EMBL/GenBank/DDBJ whole genome shotgun (WGS) entry which is preliminary data.</text>
</comment>
<dbReference type="InterPro" id="IPR006501">
    <property type="entry name" value="Pectinesterase_inhib_dom"/>
</dbReference>
<evidence type="ECO:0000259" key="4">
    <source>
        <dbReference type="SMART" id="SM00856"/>
    </source>
</evidence>
<dbReference type="Pfam" id="PF04043">
    <property type="entry name" value="PMEI"/>
    <property type="match status" value="1"/>
</dbReference>
<dbReference type="PANTHER" id="PTHR36710:SF1">
    <property type="entry name" value="F14J9.2 PROTEIN"/>
    <property type="match status" value="1"/>
</dbReference>